<proteinExistence type="inferred from homology"/>
<keyword evidence="2 3" id="KW-0863">Zinc-finger</keyword>
<dbReference type="AlphaFoldDB" id="A0A8C4NI27"/>
<dbReference type="Gene3D" id="4.10.1000.10">
    <property type="entry name" value="Zinc finger, CCCH-type"/>
    <property type="match status" value="2"/>
</dbReference>
<keyword evidence="2 3" id="KW-0479">Metal-binding</keyword>
<evidence type="ECO:0000313" key="5">
    <source>
        <dbReference type="Ensembl" id="ENSEBUP00000003234.1"/>
    </source>
</evidence>
<keyword evidence="6" id="KW-1185">Reference proteome</keyword>
<feature type="zinc finger region" description="C3H1-type" evidence="2">
    <location>
        <begin position="43"/>
        <end position="70"/>
    </location>
</feature>
<dbReference type="OMA" id="CKMEDRC"/>
<keyword evidence="2 3" id="KW-0862">Zinc</keyword>
<dbReference type="InterPro" id="IPR000571">
    <property type="entry name" value="Znf_CCCH"/>
</dbReference>
<dbReference type="Ensembl" id="ENSEBUT00000003600.1">
    <property type="protein sequence ID" value="ENSEBUP00000003234.1"/>
    <property type="gene ID" value="ENSEBUG00000002350.1"/>
</dbReference>
<keyword evidence="3" id="KW-0539">Nucleus</keyword>
<keyword evidence="3" id="KW-0694">RNA-binding</keyword>
<evidence type="ECO:0000256" key="2">
    <source>
        <dbReference type="PROSITE-ProRule" id="PRU00723"/>
    </source>
</evidence>
<dbReference type="GO" id="GO:0031124">
    <property type="term" value="P:mRNA 3'-end processing"/>
    <property type="evidence" value="ECO:0007669"/>
    <property type="project" value="UniProtKB-UniRule"/>
</dbReference>
<comment type="subunit">
    <text evidence="3">Component of the cleavage and polyadenylation specificity factor (CPSF) complex.</text>
</comment>
<evidence type="ECO:0000256" key="1">
    <source>
        <dbReference type="ARBA" id="ARBA00022737"/>
    </source>
</evidence>
<feature type="zinc finger region" description="C3H1-type" evidence="2">
    <location>
        <begin position="15"/>
        <end position="42"/>
    </location>
</feature>
<dbReference type="Proteomes" id="UP000694388">
    <property type="component" value="Unplaced"/>
</dbReference>
<dbReference type="PROSITE" id="PS50103">
    <property type="entry name" value="ZF_C3H1"/>
    <property type="match status" value="3"/>
</dbReference>
<reference evidence="5" key="2">
    <citation type="submission" date="2025-09" db="UniProtKB">
        <authorList>
            <consortium name="Ensembl"/>
        </authorList>
    </citation>
    <scope>IDENTIFICATION</scope>
</reference>
<evidence type="ECO:0000256" key="3">
    <source>
        <dbReference type="RuleBase" id="RU369008"/>
    </source>
</evidence>
<comment type="similarity">
    <text evidence="3">Belongs to the CPSF4/YTH1 family.</text>
</comment>
<comment type="subcellular location">
    <subcellularLocation>
        <location evidence="3">Nucleus</location>
    </subcellularLocation>
</comment>
<sequence length="137" mass="15819">MVAGAGCPFRHVTGGKNNVVCKHWMLGLCKMEDRCESLHQFDMTRMPNCYFYSRGEKCTNKECPFLHADPESKVKDCPWYDQGFCRQGPWCWKRHTRKVLCVNYLVGFCLEGPNCKFNPTEQKELKGSKEALMGLKV</sequence>
<dbReference type="Pfam" id="PF14608">
    <property type="entry name" value="zf-CCCH_2"/>
    <property type="match status" value="3"/>
</dbReference>
<feature type="domain" description="C3H1-type" evidence="4">
    <location>
        <begin position="71"/>
        <end position="98"/>
    </location>
</feature>
<feature type="domain" description="C3H1-type" evidence="4">
    <location>
        <begin position="15"/>
        <end position="42"/>
    </location>
</feature>
<name>A0A8C4NI27_EPTBU</name>
<dbReference type="GO" id="GO:0003723">
    <property type="term" value="F:RNA binding"/>
    <property type="evidence" value="ECO:0007669"/>
    <property type="project" value="UniProtKB-UniRule"/>
</dbReference>
<organism evidence="5 6">
    <name type="scientific">Eptatretus burgeri</name>
    <name type="common">Inshore hagfish</name>
    <dbReference type="NCBI Taxonomy" id="7764"/>
    <lineage>
        <taxon>Eukaryota</taxon>
        <taxon>Metazoa</taxon>
        <taxon>Chordata</taxon>
        <taxon>Craniata</taxon>
        <taxon>Vertebrata</taxon>
        <taxon>Cyclostomata</taxon>
        <taxon>Myxini</taxon>
        <taxon>Myxiniformes</taxon>
        <taxon>Myxinidae</taxon>
        <taxon>Eptatretinae</taxon>
        <taxon>Eptatretus</taxon>
    </lineage>
</organism>
<dbReference type="InterPro" id="IPR045348">
    <property type="entry name" value="CPSF4/Yth1"/>
</dbReference>
<evidence type="ECO:0000259" key="4">
    <source>
        <dbReference type="PROSITE" id="PS50103"/>
    </source>
</evidence>
<dbReference type="PANTHER" id="PTHR23102:SF24">
    <property type="entry name" value="CLEAVAGE AND POLYADENYLATION SPECIFICITY FACTOR SUBUNIT 4"/>
    <property type="match status" value="1"/>
</dbReference>
<feature type="domain" description="C3H1-type" evidence="4">
    <location>
        <begin position="43"/>
        <end position="70"/>
    </location>
</feature>
<keyword evidence="3" id="KW-0507">mRNA processing</keyword>
<comment type="function">
    <text evidence="3">Component of the cleavage and polyadenylation specificity factor (CPSF) complex that play a key role in pre-mRNA 3'-end formation, recognizing the AAUAAA signal sequence and interacting with poly(A) polymerase and other factors to bring about cleavage and poly(A) addition. CPSF4 binds RNA polymers with a preference for poly(U).</text>
</comment>
<dbReference type="GeneTree" id="ENSGT00940000155520"/>
<feature type="zinc finger region" description="C3H1-type" evidence="2">
    <location>
        <begin position="71"/>
        <end position="98"/>
    </location>
</feature>
<dbReference type="GO" id="GO:0005847">
    <property type="term" value="C:mRNA cleavage and polyadenylation specificity factor complex"/>
    <property type="evidence" value="ECO:0007669"/>
    <property type="project" value="UniProtKB-UniRule"/>
</dbReference>
<dbReference type="SMART" id="SM00356">
    <property type="entry name" value="ZnF_C3H1"/>
    <property type="match status" value="4"/>
</dbReference>
<keyword evidence="1 3" id="KW-0677">Repeat</keyword>
<protein>
    <recommendedName>
        <fullName evidence="3">Cleavage and polyadenylation specificity factor subunit 4</fullName>
        <shortName evidence="3">CPSF 30 kDa subunit</shortName>
    </recommendedName>
    <alternativeName>
        <fullName evidence="3">Cleavage and polyadenylation specificity factor 30 kDa subunit</fullName>
    </alternativeName>
</protein>
<reference evidence="5" key="1">
    <citation type="submission" date="2025-08" db="UniProtKB">
        <authorList>
            <consortium name="Ensembl"/>
        </authorList>
    </citation>
    <scope>IDENTIFICATION</scope>
</reference>
<accession>A0A8C4NI27</accession>
<dbReference type="PANTHER" id="PTHR23102">
    <property type="entry name" value="CLEAVAGE AND POLYADENYLATION SPECIFICITY FACTOR SUBUNIT 4-RELATED"/>
    <property type="match status" value="1"/>
</dbReference>
<dbReference type="GO" id="GO:0008270">
    <property type="term" value="F:zinc ion binding"/>
    <property type="evidence" value="ECO:0007669"/>
    <property type="project" value="UniProtKB-KW"/>
</dbReference>
<evidence type="ECO:0000313" key="6">
    <source>
        <dbReference type="Proteomes" id="UP000694388"/>
    </source>
</evidence>